<proteinExistence type="predicted"/>
<name>A0AC34R209_9BILA</name>
<dbReference type="Proteomes" id="UP000887576">
    <property type="component" value="Unplaced"/>
</dbReference>
<evidence type="ECO:0000313" key="1">
    <source>
        <dbReference type="Proteomes" id="UP000887576"/>
    </source>
</evidence>
<dbReference type="WBParaSite" id="JU765_v2.g2734.t1">
    <property type="protein sequence ID" value="JU765_v2.g2734.t1"/>
    <property type="gene ID" value="JU765_v2.g2734"/>
</dbReference>
<organism evidence="1 2">
    <name type="scientific">Panagrolaimus sp. JU765</name>
    <dbReference type="NCBI Taxonomy" id="591449"/>
    <lineage>
        <taxon>Eukaryota</taxon>
        <taxon>Metazoa</taxon>
        <taxon>Ecdysozoa</taxon>
        <taxon>Nematoda</taxon>
        <taxon>Chromadorea</taxon>
        <taxon>Rhabditida</taxon>
        <taxon>Tylenchina</taxon>
        <taxon>Panagrolaimomorpha</taxon>
        <taxon>Panagrolaimoidea</taxon>
        <taxon>Panagrolaimidae</taxon>
        <taxon>Panagrolaimus</taxon>
    </lineage>
</organism>
<protein>
    <submittedName>
        <fullName evidence="2">Peptidase C1A papain C-terminal domain-containing protein</fullName>
    </submittedName>
</protein>
<evidence type="ECO:0000313" key="2">
    <source>
        <dbReference type="WBParaSite" id="JU765_v2.g2734.t1"/>
    </source>
</evidence>
<accession>A0AC34R209</accession>
<sequence length="381" mass="43052">FCFSFFIVLVQGDIFAAIKHKYSQNHQPTNNANNNHPFVVHEISSRELEEIRQDLKGGKLNVNDAMKKCPGRWLEINDTLFDAAVKHFDIKLQNDTDKYLKAQKFMENIARAQNLTKEIPSAFFGVTNFSFMDLDEFKNNYLMKPISIKDIPKLNTTPIVSLISRTKRAAKSVDLRKNAVNPIKNQGTCGCCWAFTTVSTMETAYYKKKGKLIDLSEQQFVNCDTQNAACSGGWMSTAYNYAQTSGIPLESANIYQAMKGTCTNATGQMVNVANYTQLNSNDITRIMNALNQGYSVGIAMKSGTYPFMYYRSGILSNSNDCTDDTVDHAVVIVGYGTQNGTDYWIVRNHWSTLWGEEGYVRIKRGINYCNMELYPFFVDVV</sequence>
<reference evidence="2" key="1">
    <citation type="submission" date="2022-11" db="UniProtKB">
        <authorList>
            <consortium name="WormBaseParasite"/>
        </authorList>
    </citation>
    <scope>IDENTIFICATION</scope>
</reference>